<organism evidence="2 3">
    <name type="scientific">Leptospira paudalimensis</name>
    <dbReference type="NCBI Taxonomy" id="2950024"/>
    <lineage>
        <taxon>Bacteria</taxon>
        <taxon>Pseudomonadati</taxon>
        <taxon>Spirochaetota</taxon>
        <taxon>Spirochaetia</taxon>
        <taxon>Leptospirales</taxon>
        <taxon>Leptospiraceae</taxon>
        <taxon>Leptospira</taxon>
    </lineage>
</organism>
<evidence type="ECO:0000313" key="3">
    <source>
        <dbReference type="Proteomes" id="UP001208794"/>
    </source>
</evidence>
<evidence type="ECO:0000259" key="1">
    <source>
        <dbReference type="SMART" id="SM00871"/>
    </source>
</evidence>
<sequence length="162" mass="18553">MENKKHFLMAGLSEPLVQTEKFTVMGLRIRTSNAPGDAEVKIPATYSKFYKEDIPKKMEMLRKIDPLFAVYSSYESDENGAYDFLLGYAVDPNTKPLPGMELIQVAPQNGRYFAIQPGPPEEVVPKFWAEIWNHPEIPKIRSFQTDWEEYSEAGIRVFLSTT</sequence>
<dbReference type="Pfam" id="PF14526">
    <property type="entry name" value="Cass2"/>
    <property type="match status" value="1"/>
</dbReference>
<gene>
    <name evidence="2" type="ORF">ND855_12155</name>
</gene>
<name>A0ABT3M914_9LEPT</name>
<dbReference type="InterPro" id="IPR010499">
    <property type="entry name" value="AraC_E-bd"/>
</dbReference>
<dbReference type="SUPFAM" id="SSF55136">
    <property type="entry name" value="Probable bacterial effector-binding domain"/>
    <property type="match status" value="1"/>
</dbReference>
<dbReference type="Gene3D" id="3.20.80.10">
    <property type="entry name" value="Regulatory factor, effector binding domain"/>
    <property type="match status" value="1"/>
</dbReference>
<dbReference type="PANTHER" id="PTHR36444:SF2">
    <property type="entry name" value="TRANSCRIPTIONAL REGULATOR PROTEIN YOBU-RELATED"/>
    <property type="match status" value="1"/>
</dbReference>
<comment type="caution">
    <text evidence="2">The sequence shown here is derived from an EMBL/GenBank/DDBJ whole genome shotgun (WGS) entry which is preliminary data.</text>
</comment>
<dbReference type="PANTHER" id="PTHR36444">
    <property type="entry name" value="TRANSCRIPTIONAL REGULATOR PROTEIN YOBU-RELATED"/>
    <property type="match status" value="1"/>
</dbReference>
<dbReference type="InterPro" id="IPR029441">
    <property type="entry name" value="Cass2"/>
</dbReference>
<reference evidence="2 3" key="1">
    <citation type="submission" date="2022-06" db="EMBL/GenBank/DDBJ databases">
        <title>Leptospira isolates from biofilms formed at urban environments.</title>
        <authorList>
            <person name="Ribeiro P.S."/>
            <person name="Sousa T."/>
            <person name="Carvalho N."/>
            <person name="Aburjaile F."/>
            <person name="Neves F."/>
            <person name="Oliveira D."/>
            <person name="Blanco L."/>
            <person name="Lima J."/>
            <person name="Costa F."/>
            <person name="Brenig B."/>
            <person name="Soares S."/>
            <person name="Ramos R."/>
            <person name="Goes-Neto A."/>
            <person name="Matiuzzi M."/>
            <person name="Azevedo V."/>
            <person name="Ristow P."/>
        </authorList>
    </citation>
    <scope>NUCLEOTIDE SEQUENCE [LARGE SCALE GENOMIC DNA]</scope>
    <source>
        <strain evidence="2 3">VSF14</strain>
    </source>
</reference>
<feature type="domain" description="AraC effector-binding" evidence="1">
    <location>
        <begin position="14"/>
        <end position="162"/>
    </location>
</feature>
<proteinExistence type="predicted"/>
<dbReference type="Proteomes" id="UP001208794">
    <property type="component" value="Unassembled WGS sequence"/>
</dbReference>
<dbReference type="RefSeq" id="WP_265358547.1">
    <property type="nucleotide sequence ID" value="NZ_JAMQPR010000001.1"/>
</dbReference>
<keyword evidence="3" id="KW-1185">Reference proteome</keyword>
<protein>
    <submittedName>
        <fullName evidence="2">Effector binding domain-containing protein</fullName>
    </submittedName>
</protein>
<dbReference type="InterPro" id="IPR011256">
    <property type="entry name" value="Reg_factor_effector_dom_sf"/>
</dbReference>
<evidence type="ECO:0000313" key="2">
    <source>
        <dbReference type="EMBL" id="MCW7504877.1"/>
    </source>
</evidence>
<accession>A0ABT3M914</accession>
<dbReference type="SMART" id="SM00871">
    <property type="entry name" value="AraC_E_bind"/>
    <property type="match status" value="1"/>
</dbReference>
<dbReference type="EMBL" id="JAMQPR010000001">
    <property type="protein sequence ID" value="MCW7504877.1"/>
    <property type="molecule type" value="Genomic_DNA"/>
</dbReference>
<dbReference type="InterPro" id="IPR053182">
    <property type="entry name" value="YobU-like_regulator"/>
</dbReference>